<dbReference type="SUPFAM" id="SSF52172">
    <property type="entry name" value="CheY-like"/>
    <property type="match status" value="1"/>
</dbReference>
<evidence type="ECO:0000256" key="11">
    <source>
        <dbReference type="PROSITE-ProRule" id="PRU00169"/>
    </source>
</evidence>
<evidence type="ECO:0000256" key="10">
    <source>
        <dbReference type="ARBA" id="ARBA00023163"/>
    </source>
</evidence>
<dbReference type="InterPro" id="IPR025943">
    <property type="entry name" value="Sigma_54_int_dom_ATP-bd_2"/>
</dbReference>
<proteinExistence type="predicted"/>
<name>Q1D6H5_MYXXD</name>
<dbReference type="PROSITE" id="PS50110">
    <property type="entry name" value="RESPONSE_REGULATORY"/>
    <property type="match status" value="1"/>
</dbReference>
<dbReference type="InterPro" id="IPR003593">
    <property type="entry name" value="AAA+_ATPase"/>
</dbReference>
<evidence type="ECO:0000256" key="5">
    <source>
        <dbReference type="ARBA" id="ARBA00022840"/>
    </source>
</evidence>
<keyword evidence="8 15" id="KW-0238">DNA-binding</keyword>
<dbReference type="STRING" id="246197.MXAN_3555"/>
<dbReference type="CDD" id="cd00009">
    <property type="entry name" value="AAA"/>
    <property type="match status" value="1"/>
</dbReference>
<dbReference type="GO" id="GO:0005737">
    <property type="term" value="C:cytoplasm"/>
    <property type="evidence" value="ECO:0007669"/>
    <property type="project" value="UniProtKB-SubCell"/>
</dbReference>
<evidence type="ECO:0000256" key="2">
    <source>
        <dbReference type="ARBA" id="ARBA00022490"/>
    </source>
</evidence>
<feature type="region of interest" description="Disordered" evidence="12">
    <location>
        <begin position="455"/>
        <end position="474"/>
    </location>
</feature>
<dbReference type="PRINTS" id="PR01590">
    <property type="entry name" value="HTHFIS"/>
</dbReference>
<evidence type="ECO:0000259" key="13">
    <source>
        <dbReference type="PROSITE" id="PS50045"/>
    </source>
</evidence>
<dbReference type="Gene3D" id="3.40.50.2300">
    <property type="match status" value="1"/>
</dbReference>
<dbReference type="OrthoDB" id="9814761at2"/>
<dbReference type="PROSITE" id="PS00675">
    <property type="entry name" value="SIGMA54_INTERACT_1"/>
    <property type="match status" value="1"/>
</dbReference>
<gene>
    <name evidence="15" type="ordered locus">MXAN_3555</name>
</gene>
<dbReference type="RefSeq" id="WP_011553584.1">
    <property type="nucleotide sequence ID" value="NC_008095.1"/>
</dbReference>
<keyword evidence="4" id="KW-0547">Nucleotide-binding</keyword>
<dbReference type="InterPro" id="IPR002078">
    <property type="entry name" value="Sigma_54_int"/>
</dbReference>
<feature type="domain" description="Sigma-54 factor interaction" evidence="13">
    <location>
        <begin position="137"/>
        <end position="366"/>
    </location>
</feature>
<keyword evidence="10" id="KW-0804">Transcription</keyword>
<evidence type="ECO:0000256" key="8">
    <source>
        <dbReference type="ARBA" id="ARBA00023125"/>
    </source>
</evidence>
<dbReference type="PANTHER" id="PTHR32071:SF113">
    <property type="entry name" value="ALGINATE BIOSYNTHESIS TRANSCRIPTIONAL REGULATORY PROTEIN ALGB"/>
    <property type="match status" value="1"/>
</dbReference>
<dbReference type="InterPro" id="IPR001789">
    <property type="entry name" value="Sig_transdc_resp-reg_receiver"/>
</dbReference>
<dbReference type="GO" id="GO:0005524">
    <property type="term" value="F:ATP binding"/>
    <property type="evidence" value="ECO:0007669"/>
    <property type="project" value="UniProtKB-KW"/>
</dbReference>
<dbReference type="EMBL" id="CP000113">
    <property type="protein sequence ID" value="ABF86206.1"/>
    <property type="molecule type" value="Genomic_DNA"/>
</dbReference>
<sequence>MAKVLVIDDEANLRKVLAAMLRRDGFDVTVAENGEQGLAEFHKNGADIVVTDLVMPKVGGMEVLGTIRAANPDVPVIIITAHGTVDSAVDAIKAGAFDYITKPFDQAELSSVVAKAAKTNESARRSVRPDVKARAAIIGDSSTIQEVYKIIDKVADTPSTVLITGESGTGKELIATALHGASSRRDKPFIKINCAAIPHTLLESELFGYERGAFTGAVTSKPGRFELADEGTLFLDEIGEIPVEMQVKLLRAIQEGEFERVGGIKTTRVDVRLVAATNRDLQAEIEAGRFRKDLYYRLAVVPISLPALRERRSDVPMLARHFVEKYNRRLNKKIEGIADDAMALLQGYAWPGNIRELENLIERVLLFADGPLITARDLPEPVRQGTGVQAGANLASAVASIDVPTGEVGLKDIVRMKAAELERDLIVKKLEETGGNVTRAARLLQISRKSLQTKMKEFGLRDTTPDGQEDGPDE</sequence>
<dbReference type="SUPFAM" id="SSF46689">
    <property type="entry name" value="Homeodomain-like"/>
    <property type="match status" value="1"/>
</dbReference>
<dbReference type="InterPro" id="IPR027417">
    <property type="entry name" value="P-loop_NTPase"/>
</dbReference>
<dbReference type="EnsemblBacteria" id="ABF86206">
    <property type="protein sequence ID" value="ABF86206"/>
    <property type="gene ID" value="MXAN_3555"/>
</dbReference>
<dbReference type="eggNOG" id="COG2204">
    <property type="taxonomic scope" value="Bacteria"/>
</dbReference>
<dbReference type="GeneID" id="41360900"/>
<dbReference type="InterPro" id="IPR009057">
    <property type="entry name" value="Homeodomain-like_sf"/>
</dbReference>
<keyword evidence="6" id="KW-0902">Two-component regulatory system</keyword>
<keyword evidence="7" id="KW-0805">Transcription regulation</keyword>
<evidence type="ECO:0000256" key="1">
    <source>
        <dbReference type="ARBA" id="ARBA00004496"/>
    </source>
</evidence>
<dbReference type="AlphaFoldDB" id="Q1D6H5"/>
<evidence type="ECO:0000256" key="7">
    <source>
        <dbReference type="ARBA" id="ARBA00023015"/>
    </source>
</evidence>
<dbReference type="SUPFAM" id="SSF52540">
    <property type="entry name" value="P-loop containing nucleoside triphosphate hydrolases"/>
    <property type="match status" value="1"/>
</dbReference>
<feature type="modified residue" description="4-aspartylphosphate" evidence="11">
    <location>
        <position position="52"/>
    </location>
</feature>
<dbReference type="GO" id="GO:0000160">
    <property type="term" value="P:phosphorelay signal transduction system"/>
    <property type="evidence" value="ECO:0007669"/>
    <property type="project" value="UniProtKB-KW"/>
</dbReference>
<dbReference type="Pfam" id="PF00158">
    <property type="entry name" value="Sigma54_activat"/>
    <property type="match status" value="1"/>
</dbReference>
<dbReference type="PANTHER" id="PTHR32071">
    <property type="entry name" value="TRANSCRIPTIONAL REGULATORY PROTEIN"/>
    <property type="match status" value="1"/>
</dbReference>
<reference evidence="15 16" key="1">
    <citation type="journal article" date="2006" name="Proc. Natl. Acad. Sci. U.S.A.">
        <title>Evolution of sensory complexity recorded in a myxobacterial genome.</title>
        <authorList>
            <person name="Goldman B.S."/>
            <person name="Nierman W.C."/>
            <person name="Kaiser D."/>
            <person name="Slater S.C."/>
            <person name="Durkin A.S."/>
            <person name="Eisen J.A."/>
            <person name="Ronning C.M."/>
            <person name="Barbazuk W.B."/>
            <person name="Blanchard M."/>
            <person name="Field C."/>
            <person name="Halling C."/>
            <person name="Hinkle G."/>
            <person name="Iartchuk O."/>
            <person name="Kim H.S."/>
            <person name="Mackenzie C."/>
            <person name="Madupu R."/>
            <person name="Miller N."/>
            <person name="Shvartsbeyn A."/>
            <person name="Sullivan S.A."/>
            <person name="Vaudin M."/>
            <person name="Wiegand R."/>
            <person name="Kaplan H.B."/>
        </authorList>
    </citation>
    <scope>NUCLEOTIDE SEQUENCE [LARGE SCALE GENOMIC DNA]</scope>
    <source>
        <strain evidence="16">DK1622</strain>
    </source>
</reference>
<organism evidence="15 16">
    <name type="scientific">Myxococcus xanthus (strain DK1622)</name>
    <dbReference type="NCBI Taxonomy" id="246197"/>
    <lineage>
        <taxon>Bacteria</taxon>
        <taxon>Pseudomonadati</taxon>
        <taxon>Myxococcota</taxon>
        <taxon>Myxococcia</taxon>
        <taxon>Myxococcales</taxon>
        <taxon>Cystobacterineae</taxon>
        <taxon>Myxococcaceae</taxon>
        <taxon>Myxococcus</taxon>
    </lineage>
</organism>
<evidence type="ECO:0000256" key="3">
    <source>
        <dbReference type="ARBA" id="ARBA00022553"/>
    </source>
</evidence>
<evidence type="ECO:0000256" key="12">
    <source>
        <dbReference type="SAM" id="MobiDB-lite"/>
    </source>
</evidence>
<evidence type="ECO:0000313" key="16">
    <source>
        <dbReference type="Proteomes" id="UP000002402"/>
    </source>
</evidence>
<evidence type="ECO:0000259" key="14">
    <source>
        <dbReference type="PROSITE" id="PS50110"/>
    </source>
</evidence>
<dbReference type="SMART" id="SM00448">
    <property type="entry name" value="REC"/>
    <property type="match status" value="1"/>
</dbReference>
<keyword evidence="16" id="KW-1185">Reference proteome</keyword>
<dbReference type="Pfam" id="PF25601">
    <property type="entry name" value="AAA_lid_14"/>
    <property type="match status" value="1"/>
</dbReference>
<feature type="compositionally biased region" description="Basic and acidic residues" evidence="12">
    <location>
        <begin position="455"/>
        <end position="464"/>
    </location>
</feature>
<dbReference type="PROSITE" id="PS50045">
    <property type="entry name" value="SIGMA54_INTERACT_4"/>
    <property type="match status" value="1"/>
</dbReference>
<accession>Q1D6H5</accession>
<keyword evidence="2" id="KW-0963">Cytoplasm</keyword>
<dbReference type="PROSITE" id="PS00688">
    <property type="entry name" value="SIGMA54_INTERACT_3"/>
    <property type="match status" value="1"/>
</dbReference>
<dbReference type="FunFam" id="3.40.50.300:FF:000006">
    <property type="entry name" value="DNA-binding transcriptional regulator NtrC"/>
    <property type="match status" value="1"/>
</dbReference>
<dbReference type="FunFam" id="3.40.50.2300:FF:000018">
    <property type="entry name" value="DNA-binding transcriptional regulator NtrC"/>
    <property type="match status" value="1"/>
</dbReference>
<dbReference type="Gene3D" id="1.10.8.60">
    <property type="match status" value="1"/>
</dbReference>
<evidence type="ECO:0000256" key="9">
    <source>
        <dbReference type="ARBA" id="ARBA00023159"/>
    </source>
</evidence>
<keyword evidence="9" id="KW-0010">Activator</keyword>
<dbReference type="GO" id="GO:0043565">
    <property type="term" value="F:sequence-specific DNA binding"/>
    <property type="evidence" value="ECO:0007669"/>
    <property type="project" value="InterPro"/>
</dbReference>
<dbReference type="Gene3D" id="1.10.10.60">
    <property type="entry name" value="Homeodomain-like"/>
    <property type="match status" value="1"/>
</dbReference>
<dbReference type="Pfam" id="PF02954">
    <property type="entry name" value="HTH_8"/>
    <property type="match status" value="1"/>
</dbReference>
<dbReference type="Proteomes" id="UP000002402">
    <property type="component" value="Chromosome"/>
</dbReference>
<dbReference type="InterPro" id="IPR011006">
    <property type="entry name" value="CheY-like_superfamily"/>
</dbReference>
<dbReference type="KEGG" id="mxa:MXAN_3555"/>
<dbReference type="FunFam" id="1.10.8.60:FF:000014">
    <property type="entry name" value="DNA-binding transcriptional regulator NtrC"/>
    <property type="match status" value="1"/>
</dbReference>
<feature type="domain" description="Response regulatory" evidence="14">
    <location>
        <begin position="3"/>
        <end position="117"/>
    </location>
</feature>
<dbReference type="GO" id="GO:0006355">
    <property type="term" value="P:regulation of DNA-templated transcription"/>
    <property type="evidence" value="ECO:0007669"/>
    <property type="project" value="InterPro"/>
</dbReference>
<dbReference type="HOGENOM" id="CLU_000445_0_6_7"/>
<dbReference type="InterPro" id="IPR025662">
    <property type="entry name" value="Sigma_54_int_dom_ATP-bd_1"/>
</dbReference>
<evidence type="ECO:0000256" key="6">
    <source>
        <dbReference type="ARBA" id="ARBA00023012"/>
    </source>
</evidence>
<dbReference type="InterPro" id="IPR058031">
    <property type="entry name" value="AAA_lid_NorR"/>
</dbReference>
<evidence type="ECO:0000313" key="15">
    <source>
        <dbReference type="EMBL" id="ABF86206.1"/>
    </source>
</evidence>
<keyword evidence="5" id="KW-0067">ATP-binding</keyword>
<dbReference type="SMART" id="SM00382">
    <property type="entry name" value="AAA"/>
    <property type="match status" value="1"/>
</dbReference>
<dbReference type="PROSITE" id="PS00676">
    <property type="entry name" value="SIGMA54_INTERACT_2"/>
    <property type="match status" value="1"/>
</dbReference>
<protein>
    <submittedName>
        <fullName evidence="15">Sigma-54 dependent DNA-binding response regulator</fullName>
    </submittedName>
</protein>
<comment type="subcellular location">
    <subcellularLocation>
        <location evidence="1">Cytoplasm</location>
    </subcellularLocation>
</comment>
<dbReference type="InterPro" id="IPR002197">
    <property type="entry name" value="HTH_Fis"/>
</dbReference>
<keyword evidence="3 11" id="KW-0597">Phosphoprotein</keyword>
<evidence type="ECO:0000256" key="4">
    <source>
        <dbReference type="ARBA" id="ARBA00022741"/>
    </source>
</evidence>
<dbReference type="Pfam" id="PF00072">
    <property type="entry name" value="Response_reg"/>
    <property type="match status" value="1"/>
</dbReference>
<dbReference type="InterPro" id="IPR025944">
    <property type="entry name" value="Sigma_54_int_dom_CS"/>
</dbReference>
<dbReference type="Gene3D" id="3.40.50.300">
    <property type="entry name" value="P-loop containing nucleotide triphosphate hydrolases"/>
    <property type="match status" value="1"/>
</dbReference>